<dbReference type="AlphaFoldDB" id="A0AA42B968"/>
<dbReference type="RefSeq" id="WP_251262390.1">
    <property type="nucleotide sequence ID" value="NZ_JAMQGP010000008.1"/>
</dbReference>
<proteinExistence type="inferred from homology"/>
<dbReference type="InterPro" id="IPR029057">
    <property type="entry name" value="PRTase-like"/>
</dbReference>
<dbReference type="InterPro" id="IPR051910">
    <property type="entry name" value="ComF/GntX_DNA_util-trans"/>
</dbReference>
<sequence length="231" mass="25893">MDAKSRLSKLLYSAVRPQCCLCQMQAQTSQWPICQTCYAQLPLFETGCSCCAMPLSDHDLVCGYCQATPSPIAQTKALGFYTHSMRDLVTRFKYHSDWVAGKALTQSWIHRCTVNDKPDCLVPVPMHRTKLAKRGFNQATVIAHELGRALGIPVDTHTCTRVQAGQSLTGQTRKERSLQIQDCYQIRQSEHQHIVLVDDVVTSQATSFTLANQFIKLGATRVDMWCLARTP</sequence>
<dbReference type="Gene3D" id="3.40.50.2020">
    <property type="match status" value="1"/>
</dbReference>
<dbReference type="SUPFAM" id="SSF53271">
    <property type="entry name" value="PRTase-like"/>
    <property type="match status" value="1"/>
</dbReference>
<dbReference type="Proteomes" id="UP001165393">
    <property type="component" value="Unassembled WGS sequence"/>
</dbReference>
<dbReference type="PANTHER" id="PTHR47505">
    <property type="entry name" value="DNA UTILIZATION PROTEIN YHGH"/>
    <property type="match status" value="1"/>
</dbReference>
<organism evidence="2 3">
    <name type="scientific">Echinimonas agarilytica</name>
    <dbReference type="NCBI Taxonomy" id="1215918"/>
    <lineage>
        <taxon>Bacteria</taxon>
        <taxon>Pseudomonadati</taxon>
        <taxon>Pseudomonadota</taxon>
        <taxon>Gammaproteobacteria</taxon>
        <taxon>Alteromonadales</taxon>
        <taxon>Echinimonadaceae</taxon>
        <taxon>Echinimonas</taxon>
    </lineage>
</organism>
<dbReference type="PANTHER" id="PTHR47505:SF1">
    <property type="entry name" value="DNA UTILIZATION PROTEIN YHGH"/>
    <property type="match status" value="1"/>
</dbReference>
<keyword evidence="3" id="KW-1185">Reference proteome</keyword>
<evidence type="ECO:0000256" key="1">
    <source>
        <dbReference type="ARBA" id="ARBA00008007"/>
    </source>
</evidence>
<evidence type="ECO:0000313" key="3">
    <source>
        <dbReference type="Proteomes" id="UP001165393"/>
    </source>
</evidence>
<comment type="similarity">
    <text evidence="1">Belongs to the ComF/GntX family.</text>
</comment>
<name>A0AA42B968_9GAMM</name>
<comment type="caution">
    <text evidence="2">The sequence shown here is derived from an EMBL/GenBank/DDBJ whole genome shotgun (WGS) entry which is preliminary data.</text>
</comment>
<protein>
    <submittedName>
        <fullName evidence="2">ComF family protein</fullName>
    </submittedName>
</protein>
<dbReference type="CDD" id="cd06223">
    <property type="entry name" value="PRTases_typeI"/>
    <property type="match status" value="1"/>
</dbReference>
<evidence type="ECO:0000313" key="2">
    <source>
        <dbReference type="EMBL" id="MCM2680906.1"/>
    </source>
</evidence>
<reference evidence="2 3" key="1">
    <citation type="journal article" date="2013" name="Antonie Van Leeuwenhoek">
        <title>Echinimonas agarilytica gen. nov., sp. nov., a new gammaproteobacterium isolated from the sea urchin Strongylocentrotus intermedius.</title>
        <authorList>
            <person name="Nedashkovskaya O.I."/>
            <person name="Stenkova A.M."/>
            <person name="Zhukova N.V."/>
            <person name="Van Trappen S."/>
            <person name="Lee J.S."/>
            <person name="Kim S.B."/>
        </authorList>
    </citation>
    <scope>NUCLEOTIDE SEQUENCE [LARGE SCALE GENOMIC DNA]</scope>
    <source>
        <strain evidence="2 3">KMM 6351</strain>
    </source>
</reference>
<accession>A0AA42B968</accession>
<gene>
    <name evidence="2" type="ORF">NAF29_14720</name>
</gene>
<dbReference type="InterPro" id="IPR000836">
    <property type="entry name" value="PRTase_dom"/>
</dbReference>
<dbReference type="EMBL" id="JAMQGP010000008">
    <property type="protein sequence ID" value="MCM2680906.1"/>
    <property type="molecule type" value="Genomic_DNA"/>
</dbReference>